<protein>
    <submittedName>
        <fullName evidence="3">Uncharacterized protein</fullName>
    </submittedName>
</protein>
<evidence type="ECO:0000313" key="4">
    <source>
        <dbReference type="Proteomes" id="UP000464378"/>
    </source>
</evidence>
<accession>A0A6C2YPJ1</accession>
<evidence type="ECO:0000256" key="1">
    <source>
        <dbReference type="SAM" id="MobiDB-lite"/>
    </source>
</evidence>
<reference evidence="3" key="1">
    <citation type="submission" date="2019-04" db="EMBL/GenBank/DDBJ databases">
        <authorList>
            <consortium name="Science for Life Laboratories"/>
        </authorList>
    </citation>
    <scope>NUCLEOTIDE SEQUENCE</scope>
    <source>
        <strain evidence="3">MBLW1</strain>
    </source>
</reference>
<sequence>MLRICLIVGLLVGTDRVGAHPTSPNDAIRAPIIAELRIQSDGMRLELEIADDETEAFADLLTANPQGKLREFCERKWIIEDDDDNPFLADRVEVTRRAKVARDPITGQPMGILGGKQPMVNVITLHYPLRERLPQITLTPPRRNDGTIPPIGLVVVHETVPVNDFDFFAYRETVRLDWNDPWYSRVRSPRLKRYYETPVGVFVYVDAREIQIEVIVRLQALLAATPIASNPLPGAGDVVSMDRSQLQRLLADRLAGNLPVTMDGRTVIPQLDQFQWLRLSLSRLDLLDATAPLQRETDLIGAIFVAPFDRTPKEFQLRWNLFGETISKVKGVVNNAAVPSTLTPDQPELRWQNPNPPGASDVTELPAVILPPTWSLPVPTLICAVLLLRWAVRRPQPEQRTRHWIRLGIVLLVGILLVPFGRVAIRDPWTPPTPITDADAAAIIRERLLDVYHAFDFRSEEAIYDTLARSVSGDLLRQTYLEIKRTLDNQTQGARARVKALDLLSATATPLPDGVGFQARCRWSVRVAMNHWGHTHERTNQYDAELMVRPIDGEWKLVGLKILDEIIPEPPAPPPLPPGAVPAPAARSRENLP</sequence>
<dbReference type="AlphaFoldDB" id="A0A6C2YPJ1"/>
<gene>
    <name evidence="3" type="ORF">GMBLW1_09170</name>
</gene>
<dbReference type="InParanoid" id="A0A6C2YPJ1"/>
<dbReference type="EMBL" id="LR586016">
    <property type="protein sequence ID" value="VIP03043.1"/>
    <property type="molecule type" value="Genomic_DNA"/>
</dbReference>
<feature type="transmembrane region" description="Helical" evidence="2">
    <location>
        <begin position="404"/>
        <end position="425"/>
    </location>
</feature>
<feature type="transmembrane region" description="Helical" evidence="2">
    <location>
        <begin position="374"/>
        <end position="392"/>
    </location>
</feature>
<proteinExistence type="predicted"/>
<keyword evidence="2" id="KW-1133">Transmembrane helix</keyword>
<dbReference type="KEGG" id="tim:GMBLW1_09170"/>
<dbReference type="EMBL" id="LR593887">
    <property type="protein sequence ID" value="VTS03216.1"/>
    <property type="molecule type" value="Genomic_DNA"/>
</dbReference>
<feature type="region of interest" description="Disordered" evidence="1">
    <location>
        <begin position="569"/>
        <end position="593"/>
    </location>
</feature>
<evidence type="ECO:0000313" key="3">
    <source>
        <dbReference type="EMBL" id="VIP03043.1"/>
    </source>
</evidence>
<keyword evidence="2" id="KW-0472">Membrane</keyword>
<evidence type="ECO:0000256" key="2">
    <source>
        <dbReference type="SAM" id="Phobius"/>
    </source>
</evidence>
<dbReference type="RefSeq" id="WP_162658155.1">
    <property type="nucleotide sequence ID" value="NZ_LR593887.1"/>
</dbReference>
<keyword evidence="4" id="KW-1185">Reference proteome</keyword>
<keyword evidence="2" id="KW-0812">Transmembrane</keyword>
<name>A0A6C2YPJ1_9BACT</name>
<organism evidence="3">
    <name type="scientific">Tuwongella immobilis</name>
    <dbReference type="NCBI Taxonomy" id="692036"/>
    <lineage>
        <taxon>Bacteria</taxon>
        <taxon>Pseudomonadati</taxon>
        <taxon>Planctomycetota</taxon>
        <taxon>Planctomycetia</taxon>
        <taxon>Gemmatales</taxon>
        <taxon>Gemmataceae</taxon>
        <taxon>Tuwongella</taxon>
    </lineage>
</organism>
<dbReference type="Proteomes" id="UP000464378">
    <property type="component" value="Chromosome"/>
</dbReference>
<feature type="compositionally biased region" description="Pro residues" evidence="1">
    <location>
        <begin position="569"/>
        <end position="581"/>
    </location>
</feature>